<evidence type="ECO:0000259" key="4">
    <source>
        <dbReference type="PROSITE" id="PS01124"/>
    </source>
</evidence>
<dbReference type="Pfam" id="PF12833">
    <property type="entry name" value="HTH_18"/>
    <property type="match status" value="1"/>
</dbReference>
<dbReference type="PANTHER" id="PTHR47894:SF4">
    <property type="entry name" value="HTH-TYPE TRANSCRIPTIONAL REGULATOR GADX"/>
    <property type="match status" value="1"/>
</dbReference>
<keyword evidence="3" id="KW-0804">Transcription</keyword>
<dbReference type="Pfam" id="PF12625">
    <property type="entry name" value="Arabinose_bd"/>
    <property type="match status" value="1"/>
</dbReference>
<dbReference type="Gene3D" id="1.10.10.60">
    <property type="entry name" value="Homeodomain-like"/>
    <property type="match status" value="1"/>
</dbReference>
<dbReference type="Proteomes" id="UP000322244">
    <property type="component" value="Unassembled WGS sequence"/>
</dbReference>
<dbReference type="SUPFAM" id="SSF46689">
    <property type="entry name" value="Homeodomain-like"/>
    <property type="match status" value="1"/>
</dbReference>
<reference evidence="5 6" key="1">
    <citation type="submission" date="2019-07" db="EMBL/GenBank/DDBJ databases">
        <title>Rhodococcus cavernicolus sp. nov., isolated from a cave.</title>
        <authorList>
            <person name="Lee S.D."/>
        </authorList>
    </citation>
    <scope>NUCLEOTIDE SEQUENCE [LARGE SCALE GENOMIC DNA]</scope>
    <source>
        <strain evidence="5 6">C1-24</strain>
    </source>
</reference>
<dbReference type="RefSeq" id="WP_149433223.1">
    <property type="nucleotide sequence ID" value="NZ_VLNY01000027.1"/>
</dbReference>
<keyword evidence="6" id="KW-1185">Reference proteome</keyword>
<dbReference type="GO" id="GO:0005829">
    <property type="term" value="C:cytosol"/>
    <property type="evidence" value="ECO:0007669"/>
    <property type="project" value="TreeGrafter"/>
</dbReference>
<dbReference type="PANTHER" id="PTHR47894">
    <property type="entry name" value="HTH-TYPE TRANSCRIPTIONAL REGULATOR GADX"/>
    <property type="match status" value="1"/>
</dbReference>
<dbReference type="GO" id="GO:0000976">
    <property type="term" value="F:transcription cis-regulatory region binding"/>
    <property type="evidence" value="ECO:0007669"/>
    <property type="project" value="TreeGrafter"/>
</dbReference>
<dbReference type="GO" id="GO:0003700">
    <property type="term" value="F:DNA-binding transcription factor activity"/>
    <property type="evidence" value="ECO:0007669"/>
    <property type="project" value="InterPro"/>
</dbReference>
<accession>A0A5A7S1S2</accession>
<dbReference type="InterPro" id="IPR032687">
    <property type="entry name" value="AraC-type_N"/>
</dbReference>
<dbReference type="OrthoDB" id="5241536at2"/>
<keyword evidence="2" id="KW-0238">DNA-binding</keyword>
<evidence type="ECO:0000313" key="6">
    <source>
        <dbReference type="Proteomes" id="UP000322244"/>
    </source>
</evidence>
<protein>
    <submittedName>
        <fullName evidence="5">AraC family transcriptional regulator</fullName>
    </submittedName>
</protein>
<dbReference type="InterPro" id="IPR018060">
    <property type="entry name" value="HTH_AraC"/>
</dbReference>
<dbReference type="InterPro" id="IPR009057">
    <property type="entry name" value="Homeodomain-like_sf"/>
</dbReference>
<proteinExistence type="predicted"/>
<organism evidence="5 6">
    <name type="scientific">Antrihabitans cavernicola</name>
    <dbReference type="NCBI Taxonomy" id="2495913"/>
    <lineage>
        <taxon>Bacteria</taxon>
        <taxon>Bacillati</taxon>
        <taxon>Actinomycetota</taxon>
        <taxon>Actinomycetes</taxon>
        <taxon>Mycobacteriales</taxon>
        <taxon>Nocardiaceae</taxon>
        <taxon>Antrihabitans</taxon>
    </lineage>
</organism>
<sequence>MKPLARYASLANYVELTAALGVDSAALLRSAGLDPAGVRLQDRWVPASAVVDLLERTAAQTGRADLGLRLAELRRLSHLGPLSLVLREEPDVRSALQVLVRHENMYNEALHTRVTTMDGIASARVELDLGTVQPDNQSIDLAVGVLHGLLRALLGPEWRPLAVCFGHPEPADGTTARRMFPGSLRYDHDFNGVVLYEADLDRPNAMADPQLRAYIQQVLPPATDRQIDTVGRVRELIEMLLPTGRCSVEQIAISMGVDRRTVHRRLAADGATFTGVLDDARAELARHLVAGQRHSLGEVAELLGLSSPSNFSRWFLRRFGASPRQWRAQA</sequence>
<comment type="caution">
    <text evidence="5">The sequence shown here is derived from an EMBL/GenBank/DDBJ whole genome shotgun (WGS) entry which is preliminary data.</text>
</comment>
<evidence type="ECO:0000256" key="3">
    <source>
        <dbReference type="ARBA" id="ARBA00023163"/>
    </source>
</evidence>
<name>A0A5A7S1S2_9NOCA</name>
<dbReference type="PROSITE" id="PS01124">
    <property type="entry name" value="HTH_ARAC_FAMILY_2"/>
    <property type="match status" value="1"/>
</dbReference>
<dbReference type="SMART" id="SM00342">
    <property type="entry name" value="HTH_ARAC"/>
    <property type="match status" value="1"/>
</dbReference>
<keyword evidence="1" id="KW-0805">Transcription regulation</keyword>
<evidence type="ECO:0000256" key="1">
    <source>
        <dbReference type="ARBA" id="ARBA00023015"/>
    </source>
</evidence>
<feature type="domain" description="HTH araC/xylS-type" evidence="4">
    <location>
        <begin position="231"/>
        <end position="329"/>
    </location>
</feature>
<dbReference type="AlphaFoldDB" id="A0A5A7S1S2"/>
<dbReference type="InterPro" id="IPR018062">
    <property type="entry name" value="HTH_AraC-typ_CS"/>
</dbReference>
<gene>
    <name evidence="5" type="ORF">FOY51_26265</name>
</gene>
<evidence type="ECO:0000313" key="5">
    <source>
        <dbReference type="EMBL" id="KAA0016525.1"/>
    </source>
</evidence>
<evidence type="ECO:0000256" key="2">
    <source>
        <dbReference type="ARBA" id="ARBA00023125"/>
    </source>
</evidence>
<dbReference type="EMBL" id="VLNY01000027">
    <property type="protein sequence ID" value="KAA0016525.1"/>
    <property type="molecule type" value="Genomic_DNA"/>
</dbReference>
<dbReference type="PROSITE" id="PS00041">
    <property type="entry name" value="HTH_ARAC_FAMILY_1"/>
    <property type="match status" value="1"/>
</dbReference>